<keyword evidence="3" id="KW-0902">Two-component regulatory system</keyword>
<gene>
    <name evidence="9" type="ORF">CLV85_0473</name>
</gene>
<dbReference type="Pfam" id="PF02518">
    <property type="entry name" value="HATPase_c"/>
    <property type="match status" value="1"/>
</dbReference>
<dbReference type="PROSITE" id="PS50043">
    <property type="entry name" value="HTH_LUXR_2"/>
    <property type="match status" value="1"/>
</dbReference>
<protein>
    <submittedName>
        <fullName evidence="9">DNA-binding NarL/FixJ family response regulator</fullName>
    </submittedName>
</protein>
<evidence type="ECO:0000256" key="4">
    <source>
        <dbReference type="ARBA" id="ARBA00023125"/>
    </source>
</evidence>
<evidence type="ECO:0000313" key="9">
    <source>
        <dbReference type="EMBL" id="PJJ81302.1"/>
    </source>
</evidence>
<sequence length="612" mass="65906">MRSEPGIPSTVLEHQSATPPDTPMSTVSTLARDLAGRFELGPLLERILGHATSLLGCESGSISLVDEARGTYTKKVDFGVGCQEGETFSLTEGVTGRVVRARQTVMFATYSTVGSSHISTDDPRWDCAVIGVPIFWEQKIVGTCVIFAADRARVFTDEDAKLAEVFANHAAIALANAELHAKASERERESAIAAERERAVREVHETIGRSLGELLQRLDDVSSCLEVDSPATPHIHAVRTLAHDTLAETRRTAQGLGPASLEGRSLQSALQAELGWVESMTAAQTQLTVIGTERDTGPEVAHQLFKIAQEALSNVVSHARASSVRVGLVYSEGRTEVLIEDNGRGFDLAEAHGDHSSLPSGCLGLHGMTSRALHLSGELTLEPIVGWGTKVHAVIPDRSTLPDRLDRPQWKIVIANDQTLINAGLVRVINTNEPAIQVAAVVNSTPQLLDAYELFRPDVLLVDLELVHSDKTGSLAAIRALAPEIAIVVLTDNPTVEQIRAAKAAGARGYINSKSSADTIIRILVAASQGQTLMESDMFDHLTETFESDVNAEHLTAREREVREMVALGMADKQIATSLGISAKTVEKHVGSLLRKTGSRNRTMLVSIDPTR</sequence>
<dbReference type="SUPFAM" id="SSF52172">
    <property type="entry name" value="CheY-like"/>
    <property type="match status" value="1"/>
</dbReference>
<accession>A0A2M9D6G1</accession>
<dbReference type="InterPro" id="IPR029016">
    <property type="entry name" value="GAF-like_dom_sf"/>
</dbReference>
<dbReference type="Proteomes" id="UP000231742">
    <property type="component" value="Unassembled WGS sequence"/>
</dbReference>
<dbReference type="InterPro" id="IPR003594">
    <property type="entry name" value="HATPase_dom"/>
</dbReference>
<comment type="caution">
    <text evidence="9">The sequence shown here is derived from an EMBL/GenBank/DDBJ whole genome shotgun (WGS) entry which is preliminary data.</text>
</comment>
<dbReference type="Gene3D" id="3.30.565.10">
    <property type="entry name" value="Histidine kinase-like ATPase, C-terminal domain"/>
    <property type="match status" value="1"/>
</dbReference>
<dbReference type="CDD" id="cd16917">
    <property type="entry name" value="HATPase_UhpB-NarQ-NarX-like"/>
    <property type="match status" value="1"/>
</dbReference>
<dbReference type="Gene3D" id="1.20.5.1930">
    <property type="match status" value="1"/>
</dbReference>
<dbReference type="InterPro" id="IPR050482">
    <property type="entry name" value="Sensor_HK_TwoCompSys"/>
</dbReference>
<organism evidence="9 10">
    <name type="scientific">Salinibacterium amurskyense</name>
    <dbReference type="NCBI Taxonomy" id="205941"/>
    <lineage>
        <taxon>Bacteria</taxon>
        <taxon>Bacillati</taxon>
        <taxon>Actinomycetota</taxon>
        <taxon>Actinomycetes</taxon>
        <taxon>Micrococcales</taxon>
        <taxon>Microbacteriaceae</taxon>
        <taxon>Salinibacterium</taxon>
    </lineage>
</organism>
<keyword evidence="1" id="KW-0808">Transferase</keyword>
<keyword evidence="2" id="KW-0418">Kinase</keyword>
<keyword evidence="10" id="KW-1185">Reference proteome</keyword>
<dbReference type="SMART" id="SM00448">
    <property type="entry name" value="REC"/>
    <property type="match status" value="1"/>
</dbReference>
<feature type="region of interest" description="Disordered" evidence="6">
    <location>
        <begin position="1"/>
        <end position="26"/>
    </location>
</feature>
<proteinExistence type="predicted"/>
<evidence type="ECO:0000256" key="6">
    <source>
        <dbReference type="SAM" id="MobiDB-lite"/>
    </source>
</evidence>
<dbReference type="PANTHER" id="PTHR24421">
    <property type="entry name" value="NITRATE/NITRITE SENSOR PROTEIN NARX-RELATED"/>
    <property type="match status" value="1"/>
</dbReference>
<dbReference type="SMART" id="SM00421">
    <property type="entry name" value="HTH_LUXR"/>
    <property type="match status" value="1"/>
</dbReference>
<keyword evidence="5" id="KW-0597">Phosphoprotein</keyword>
<evidence type="ECO:0000259" key="8">
    <source>
        <dbReference type="PROSITE" id="PS50110"/>
    </source>
</evidence>
<dbReference type="InterPro" id="IPR000792">
    <property type="entry name" value="Tscrpt_reg_LuxR_C"/>
</dbReference>
<evidence type="ECO:0000259" key="7">
    <source>
        <dbReference type="PROSITE" id="PS50043"/>
    </source>
</evidence>
<dbReference type="SMART" id="SM00065">
    <property type="entry name" value="GAF"/>
    <property type="match status" value="1"/>
</dbReference>
<dbReference type="CDD" id="cd06170">
    <property type="entry name" value="LuxR_C_like"/>
    <property type="match status" value="1"/>
</dbReference>
<dbReference type="InterPro" id="IPR003018">
    <property type="entry name" value="GAF"/>
</dbReference>
<dbReference type="Gene3D" id="3.40.50.2300">
    <property type="match status" value="1"/>
</dbReference>
<dbReference type="Gene3D" id="3.30.450.40">
    <property type="match status" value="1"/>
</dbReference>
<evidence type="ECO:0000313" key="10">
    <source>
        <dbReference type="Proteomes" id="UP000231742"/>
    </source>
</evidence>
<dbReference type="PRINTS" id="PR00038">
    <property type="entry name" value="HTHLUXR"/>
</dbReference>
<dbReference type="InterPro" id="IPR001789">
    <property type="entry name" value="Sig_transdc_resp-reg_receiver"/>
</dbReference>
<feature type="domain" description="HTH luxR-type" evidence="7">
    <location>
        <begin position="548"/>
        <end position="612"/>
    </location>
</feature>
<dbReference type="AlphaFoldDB" id="A0A2M9D6G1"/>
<keyword evidence="4 9" id="KW-0238">DNA-binding</keyword>
<dbReference type="SUPFAM" id="SSF55874">
    <property type="entry name" value="ATPase domain of HSP90 chaperone/DNA topoisomerase II/histidine kinase"/>
    <property type="match status" value="1"/>
</dbReference>
<dbReference type="GO" id="GO:0006355">
    <property type="term" value="P:regulation of DNA-templated transcription"/>
    <property type="evidence" value="ECO:0007669"/>
    <property type="project" value="InterPro"/>
</dbReference>
<name>A0A2M9D6G1_9MICO</name>
<evidence type="ECO:0000256" key="5">
    <source>
        <dbReference type="PROSITE-ProRule" id="PRU00169"/>
    </source>
</evidence>
<dbReference type="GO" id="GO:0016301">
    <property type="term" value="F:kinase activity"/>
    <property type="evidence" value="ECO:0007669"/>
    <property type="project" value="UniProtKB-KW"/>
</dbReference>
<dbReference type="GO" id="GO:0000160">
    <property type="term" value="P:phosphorelay signal transduction system"/>
    <property type="evidence" value="ECO:0007669"/>
    <property type="project" value="UniProtKB-KW"/>
</dbReference>
<dbReference type="InterPro" id="IPR011006">
    <property type="entry name" value="CheY-like_superfamily"/>
</dbReference>
<feature type="domain" description="Response regulatory" evidence="8">
    <location>
        <begin position="411"/>
        <end position="528"/>
    </location>
</feature>
<dbReference type="PROSITE" id="PS50110">
    <property type="entry name" value="RESPONSE_REGULATORY"/>
    <property type="match status" value="1"/>
</dbReference>
<feature type="compositionally biased region" description="Polar residues" evidence="6">
    <location>
        <begin position="12"/>
        <end position="26"/>
    </location>
</feature>
<dbReference type="SUPFAM" id="SSF55781">
    <property type="entry name" value="GAF domain-like"/>
    <property type="match status" value="1"/>
</dbReference>
<dbReference type="GO" id="GO:0003677">
    <property type="term" value="F:DNA binding"/>
    <property type="evidence" value="ECO:0007669"/>
    <property type="project" value="UniProtKB-KW"/>
</dbReference>
<dbReference type="InterPro" id="IPR036890">
    <property type="entry name" value="HATPase_C_sf"/>
</dbReference>
<dbReference type="Pfam" id="PF00196">
    <property type="entry name" value="GerE"/>
    <property type="match status" value="1"/>
</dbReference>
<dbReference type="SUPFAM" id="SSF46894">
    <property type="entry name" value="C-terminal effector domain of the bipartite response regulators"/>
    <property type="match status" value="1"/>
</dbReference>
<evidence type="ECO:0000256" key="3">
    <source>
        <dbReference type="ARBA" id="ARBA00023012"/>
    </source>
</evidence>
<dbReference type="PANTHER" id="PTHR24421:SF62">
    <property type="entry name" value="SENSORY TRANSDUCTION HISTIDINE KINASE"/>
    <property type="match status" value="1"/>
</dbReference>
<dbReference type="EMBL" id="PGFH01000001">
    <property type="protein sequence ID" value="PJJ81302.1"/>
    <property type="molecule type" value="Genomic_DNA"/>
</dbReference>
<dbReference type="Pfam" id="PF13185">
    <property type="entry name" value="GAF_2"/>
    <property type="match status" value="1"/>
</dbReference>
<reference evidence="9 10" key="1">
    <citation type="submission" date="2017-11" db="EMBL/GenBank/DDBJ databases">
        <title>Genomic Encyclopedia of Archaeal and Bacterial Type Strains, Phase II (KMG-II): From Individual Species to Whole Genera.</title>
        <authorList>
            <person name="Goeker M."/>
        </authorList>
    </citation>
    <scope>NUCLEOTIDE SEQUENCE [LARGE SCALE GENOMIC DNA]</scope>
    <source>
        <strain evidence="9 10">DSM 16400</strain>
    </source>
</reference>
<dbReference type="InterPro" id="IPR016032">
    <property type="entry name" value="Sig_transdc_resp-reg_C-effctor"/>
</dbReference>
<evidence type="ECO:0000256" key="2">
    <source>
        <dbReference type="ARBA" id="ARBA00022777"/>
    </source>
</evidence>
<dbReference type="Pfam" id="PF00072">
    <property type="entry name" value="Response_reg"/>
    <property type="match status" value="1"/>
</dbReference>
<evidence type="ECO:0000256" key="1">
    <source>
        <dbReference type="ARBA" id="ARBA00022679"/>
    </source>
</evidence>
<feature type="modified residue" description="4-aspartylphosphate" evidence="5">
    <location>
        <position position="463"/>
    </location>
</feature>